<evidence type="ECO:0000313" key="7">
    <source>
        <dbReference type="EMBL" id="SFZ86620.1"/>
    </source>
</evidence>
<evidence type="ECO:0000256" key="1">
    <source>
        <dbReference type="ARBA" id="ARBA00010688"/>
    </source>
</evidence>
<dbReference type="InterPro" id="IPR029056">
    <property type="entry name" value="Ribokinase-like"/>
</dbReference>
<dbReference type="RefSeq" id="WP_072346495.1">
    <property type="nucleotide sequence ID" value="NZ_FPKU01000004.1"/>
</dbReference>
<evidence type="ECO:0000256" key="4">
    <source>
        <dbReference type="ARBA" id="ARBA00022777"/>
    </source>
</evidence>
<dbReference type="AlphaFoldDB" id="A0A1K2I4G2"/>
<dbReference type="GO" id="GO:0005524">
    <property type="term" value="F:ATP binding"/>
    <property type="evidence" value="ECO:0007669"/>
    <property type="project" value="UniProtKB-KW"/>
</dbReference>
<organism evidence="7 8">
    <name type="scientific">Devosia enhydra</name>
    <dbReference type="NCBI Taxonomy" id="665118"/>
    <lineage>
        <taxon>Bacteria</taxon>
        <taxon>Pseudomonadati</taxon>
        <taxon>Pseudomonadota</taxon>
        <taxon>Alphaproteobacteria</taxon>
        <taxon>Hyphomicrobiales</taxon>
        <taxon>Devosiaceae</taxon>
        <taxon>Devosia</taxon>
    </lineage>
</organism>
<gene>
    <name evidence="7" type="ORF">SAMN02983003_3811</name>
</gene>
<dbReference type="InterPro" id="IPR050306">
    <property type="entry name" value="PfkB_Carbo_kinase"/>
</dbReference>
<sequence length="321" mass="33940">MFVVAGESLIDLVSDPRGGDGLVRMTAYQGGSAYNCARALGLLERETGFLCPISDDDFGGYLLEPLAAAKVAALMPERVDAASTLAVVTLNAKGQASYRFHRGADRAFTRESLLAALPERPTVFEVGGFCTIAPADTPVWLAVIDEAAARGAIISIDPNVRPSLVDDFADYRARLDRFFARAHIIKMSIEDLERLDASMSVEAHAAAFLAQENCRLFVLTLGEGGSRAFSRSGSAEMGVYAPPVFGDTVGAGDSLMAGILTFLHRNGHLVPDRLAGLDTETLHAMLAFGAVVAGLNCGHKGCQPPTLAEAEAALAAWRRAG</sequence>
<evidence type="ECO:0000313" key="8">
    <source>
        <dbReference type="Proteomes" id="UP000183447"/>
    </source>
</evidence>
<evidence type="ECO:0000256" key="2">
    <source>
        <dbReference type="ARBA" id="ARBA00022679"/>
    </source>
</evidence>
<keyword evidence="5" id="KW-0067">ATP-binding</keyword>
<dbReference type="PANTHER" id="PTHR43085">
    <property type="entry name" value="HEXOKINASE FAMILY MEMBER"/>
    <property type="match status" value="1"/>
</dbReference>
<feature type="domain" description="Carbohydrate kinase PfkB" evidence="6">
    <location>
        <begin position="3"/>
        <end position="305"/>
    </location>
</feature>
<evidence type="ECO:0000259" key="6">
    <source>
        <dbReference type="Pfam" id="PF00294"/>
    </source>
</evidence>
<keyword evidence="2" id="KW-0808">Transferase</keyword>
<dbReference type="SUPFAM" id="SSF53613">
    <property type="entry name" value="Ribokinase-like"/>
    <property type="match status" value="1"/>
</dbReference>
<reference evidence="7 8" key="1">
    <citation type="submission" date="2016-11" db="EMBL/GenBank/DDBJ databases">
        <authorList>
            <person name="Jaros S."/>
            <person name="Januszkiewicz K."/>
            <person name="Wedrychowicz H."/>
        </authorList>
    </citation>
    <scope>NUCLEOTIDE SEQUENCE [LARGE SCALE GENOMIC DNA]</scope>
    <source>
        <strain evidence="7 8">ATCC 23634</strain>
    </source>
</reference>
<dbReference type="InterPro" id="IPR002173">
    <property type="entry name" value="Carboh/pur_kinase_PfkB_CS"/>
</dbReference>
<dbReference type="EMBL" id="FPKU01000004">
    <property type="protein sequence ID" value="SFZ86620.1"/>
    <property type="molecule type" value="Genomic_DNA"/>
</dbReference>
<keyword evidence="4 7" id="KW-0418">Kinase</keyword>
<dbReference type="InterPro" id="IPR011611">
    <property type="entry name" value="PfkB_dom"/>
</dbReference>
<proteinExistence type="inferred from homology"/>
<evidence type="ECO:0000256" key="3">
    <source>
        <dbReference type="ARBA" id="ARBA00022741"/>
    </source>
</evidence>
<dbReference type="OrthoDB" id="9795789at2"/>
<dbReference type="Proteomes" id="UP000183447">
    <property type="component" value="Unassembled WGS sequence"/>
</dbReference>
<dbReference type="PROSITE" id="PS00584">
    <property type="entry name" value="PFKB_KINASES_2"/>
    <property type="match status" value="1"/>
</dbReference>
<name>A0A1K2I4G2_9HYPH</name>
<dbReference type="Pfam" id="PF00294">
    <property type="entry name" value="PfkB"/>
    <property type="match status" value="1"/>
</dbReference>
<dbReference type="Gene3D" id="3.40.1190.20">
    <property type="match status" value="1"/>
</dbReference>
<comment type="similarity">
    <text evidence="1">Belongs to the carbohydrate kinase PfkB family.</text>
</comment>
<protein>
    <submittedName>
        <fullName evidence="7">Fructokinase</fullName>
    </submittedName>
</protein>
<dbReference type="GO" id="GO:0016301">
    <property type="term" value="F:kinase activity"/>
    <property type="evidence" value="ECO:0007669"/>
    <property type="project" value="UniProtKB-KW"/>
</dbReference>
<dbReference type="PANTHER" id="PTHR43085:SF1">
    <property type="entry name" value="PSEUDOURIDINE KINASE-RELATED"/>
    <property type="match status" value="1"/>
</dbReference>
<accession>A0A1K2I4G2</accession>
<keyword evidence="8" id="KW-1185">Reference proteome</keyword>
<dbReference type="STRING" id="665118.SAMN02983003_3811"/>
<keyword evidence="3" id="KW-0547">Nucleotide-binding</keyword>
<evidence type="ECO:0000256" key="5">
    <source>
        <dbReference type="ARBA" id="ARBA00022840"/>
    </source>
</evidence>